<dbReference type="AlphaFoldDB" id="A0AA36CAP2"/>
<dbReference type="Gene3D" id="1.10.730.10">
    <property type="entry name" value="Isoleucyl-tRNA Synthetase, Domain 1"/>
    <property type="match status" value="1"/>
</dbReference>
<dbReference type="EMBL" id="CATQJA010000938">
    <property type="protein sequence ID" value="CAJ0564914.1"/>
    <property type="molecule type" value="Genomic_DNA"/>
</dbReference>
<feature type="non-terminal residue" evidence="1">
    <location>
        <position position="78"/>
    </location>
</feature>
<reference evidence="1" key="1">
    <citation type="submission" date="2023-06" db="EMBL/GenBank/DDBJ databases">
        <authorList>
            <person name="Delattre M."/>
        </authorList>
    </citation>
    <scope>NUCLEOTIDE SEQUENCE</scope>
    <source>
        <strain evidence="1">AF72</strain>
    </source>
</reference>
<sequence length="78" mass="8806">GSVEQQYDQLRFYEGIEQVTQLLKRAARTMESAQLMKEPDERKRDSVLCVVFEALRIGSILLSPIVPDSPAHAGEVNF</sequence>
<dbReference type="GO" id="GO:0004812">
    <property type="term" value="F:aminoacyl-tRNA ligase activity"/>
    <property type="evidence" value="ECO:0007669"/>
    <property type="project" value="InterPro"/>
</dbReference>
<accession>A0AA36CAP2</accession>
<feature type="non-terminal residue" evidence="1">
    <location>
        <position position="1"/>
    </location>
</feature>
<gene>
    <name evidence="1" type="ORF">MSPICULIGERA_LOCUS3578</name>
</gene>
<proteinExistence type="predicted"/>
<keyword evidence="2" id="KW-1185">Reference proteome</keyword>
<dbReference type="GO" id="GO:0006418">
    <property type="term" value="P:tRNA aminoacylation for protein translation"/>
    <property type="evidence" value="ECO:0007669"/>
    <property type="project" value="InterPro"/>
</dbReference>
<dbReference type="SUPFAM" id="SSF47323">
    <property type="entry name" value="Anticodon-binding domain of a subclass of class I aminoacyl-tRNA synthetases"/>
    <property type="match status" value="1"/>
</dbReference>
<organism evidence="1 2">
    <name type="scientific">Mesorhabditis spiculigera</name>
    <dbReference type="NCBI Taxonomy" id="96644"/>
    <lineage>
        <taxon>Eukaryota</taxon>
        <taxon>Metazoa</taxon>
        <taxon>Ecdysozoa</taxon>
        <taxon>Nematoda</taxon>
        <taxon>Chromadorea</taxon>
        <taxon>Rhabditida</taxon>
        <taxon>Rhabditina</taxon>
        <taxon>Rhabditomorpha</taxon>
        <taxon>Rhabditoidea</taxon>
        <taxon>Rhabditidae</taxon>
        <taxon>Mesorhabditinae</taxon>
        <taxon>Mesorhabditis</taxon>
    </lineage>
</organism>
<dbReference type="Proteomes" id="UP001177023">
    <property type="component" value="Unassembled WGS sequence"/>
</dbReference>
<name>A0AA36CAP2_9BILA</name>
<evidence type="ECO:0000313" key="2">
    <source>
        <dbReference type="Proteomes" id="UP001177023"/>
    </source>
</evidence>
<protein>
    <submittedName>
        <fullName evidence="1">Uncharacterized protein</fullName>
    </submittedName>
</protein>
<evidence type="ECO:0000313" key="1">
    <source>
        <dbReference type="EMBL" id="CAJ0564914.1"/>
    </source>
</evidence>
<comment type="caution">
    <text evidence="1">The sequence shown here is derived from an EMBL/GenBank/DDBJ whole genome shotgun (WGS) entry which is preliminary data.</text>
</comment>
<dbReference type="GO" id="GO:0005524">
    <property type="term" value="F:ATP binding"/>
    <property type="evidence" value="ECO:0007669"/>
    <property type="project" value="InterPro"/>
</dbReference>
<dbReference type="InterPro" id="IPR009080">
    <property type="entry name" value="tRNAsynth_Ia_anticodon-bd"/>
</dbReference>